<reference evidence="1 2" key="1">
    <citation type="submission" date="2020-08" db="EMBL/GenBank/DDBJ databases">
        <title>Genomic Encyclopedia of Type Strains, Phase IV (KMG-IV): sequencing the most valuable type-strain genomes for metagenomic binning, comparative biology and taxonomic classification.</title>
        <authorList>
            <person name="Goeker M."/>
        </authorList>
    </citation>
    <scope>NUCLEOTIDE SEQUENCE [LARGE SCALE GENOMIC DNA]</scope>
    <source>
        <strain evidence="1 2">DSM 24194</strain>
    </source>
</reference>
<evidence type="ECO:0000313" key="1">
    <source>
        <dbReference type="EMBL" id="MBB3765004.1"/>
    </source>
</evidence>
<gene>
    <name evidence="1" type="ORF">FHS50_002066</name>
</gene>
<organism evidence="1 2">
    <name type="scientific">Sphingomicrobium lutaoense</name>
    <dbReference type="NCBI Taxonomy" id="515949"/>
    <lineage>
        <taxon>Bacteria</taxon>
        <taxon>Pseudomonadati</taxon>
        <taxon>Pseudomonadota</taxon>
        <taxon>Alphaproteobacteria</taxon>
        <taxon>Sphingomonadales</taxon>
        <taxon>Sphingomonadaceae</taxon>
        <taxon>Sphingomicrobium</taxon>
    </lineage>
</organism>
<dbReference type="EMBL" id="JACICF010000002">
    <property type="protein sequence ID" value="MBB3765004.1"/>
    <property type="molecule type" value="Genomic_DNA"/>
</dbReference>
<dbReference type="Proteomes" id="UP000578569">
    <property type="component" value="Unassembled WGS sequence"/>
</dbReference>
<name>A0A839Z7X0_9SPHN</name>
<accession>A0A839Z7X0</accession>
<evidence type="ECO:0000313" key="2">
    <source>
        <dbReference type="Proteomes" id="UP000578569"/>
    </source>
</evidence>
<sequence length="32" mass="3801">MANAIEVWRFTRPWNTRRITESFGALEAHLRA</sequence>
<proteinExistence type="predicted"/>
<protein>
    <submittedName>
        <fullName evidence="1">Uncharacterized protein</fullName>
    </submittedName>
</protein>
<dbReference type="AlphaFoldDB" id="A0A839Z7X0"/>
<keyword evidence="2" id="KW-1185">Reference proteome</keyword>
<comment type="caution">
    <text evidence="1">The sequence shown here is derived from an EMBL/GenBank/DDBJ whole genome shotgun (WGS) entry which is preliminary data.</text>
</comment>